<name>A0A6J5N2K4_9CAUD</name>
<evidence type="ECO:0000313" key="1">
    <source>
        <dbReference type="EMBL" id="CAB4153324.1"/>
    </source>
</evidence>
<gene>
    <name evidence="1" type="ORF">UFOVP621_100</name>
</gene>
<dbReference type="EMBL" id="LR796586">
    <property type="protein sequence ID" value="CAB4153324.1"/>
    <property type="molecule type" value="Genomic_DNA"/>
</dbReference>
<proteinExistence type="predicted"/>
<sequence>MAKVTLTAMTNIQISYDLNEPTLADIRKFIELADKLGVSDDTELLDCVLSLDVPTKAIELITCGEHVPSNEDFHDILIYTHDCDTDLEARQLAEDNL</sequence>
<protein>
    <submittedName>
        <fullName evidence="1">Uncharacterized protein</fullName>
    </submittedName>
</protein>
<accession>A0A6J5N2K4</accession>
<organism evidence="1">
    <name type="scientific">uncultured Caudovirales phage</name>
    <dbReference type="NCBI Taxonomy" id="2100421"/>
    <lineage>
        <taxon>Viruses</taxon>
        <taxon>Duplodnaviria</taxon>
        <taxon>Heunggongvirae</taxon>
        <taxon>Uroviricota</taxon>
        <taxon>Caudoviricetes</taxon>
        <taxon>Peduoviridae</taxon>
        <taxon>Maltschvirus</taxon>
        <taxon>Maltschvirus maltsch</taxon>
    </lineage>
</organism>
<reference evidence="1" key="1">
    <citation type="submission" date="2020-04" db="EMBL/GenBank/DDBJ databases">
        <authorList>
            <person name="Chiriac C."/>
            <person name="Salcher M."/>
            <person name="Ghai R."/>
            <person name="Kavagutti S V."/>
        </authorList>
    </citation>
    <scope>NUCLEOTIDE SEQUENCE</scope>
</reference>